<comment type="caution">
    <text evidence="1">The sequence shown here is derived from an EMBL/GenBank/DDBJ whole genome shotgun (WGS) entry which is preliminary data.</text>
</comment>
<name>A0A0F9Q3G4_9ZZZZ</name>
<dbReference type="EMBL" id="LAZR01004529">
    <property type="protein sequence ID" value="KKN07776.1"/>
    <property type="molecule type" value="Genomic_DNA"/>
</dbReference>
<reference evidence="1" key="1">
    <citation type="journal article" date="2015" name="Nature">
        <title>Complex archaea that bridge the gap between prokaryotes and eukaryotes.</title>
        <authorList>
            <person name="Spang A."/>
            <person name="Saw J.H."/>
            <person name="Jorgensen S.L."/>
            <person name="Zaremba-Niedzwiedzka K."/>
            <person name="Martijn J."/>
            <person name="Lind A.E."/>
            <person name="van Eijk R."/>
            <person name="Schleper C."/>
            <person name="Guy L."/>
            <person name="Ettema T.J."/>
        </authorList>
    </citation>
    <scope>NUCLEOTIDE SEQUENCE</scope>
</reference>
<evidence type="ECO:0000313" key="1">
    <source>
        <dbReference type="EMBL" id="KKN07776.1"/>
    </source>
</evidence>
<organism evidence="1">
    <name type="scientific">marine sediment metagenome</name>
    <dbReference type="NCBI Taxonomy" id="412755"/>
    <lineage>
        <taxon>unclassified sequences</taxon>
        <taxon>metagenomes</taxon>
        <taxon>ecological metagenomes</taxon>
    </lineage>
</organism>
<dbReference type="AlphaFoldDB" id="A0A0F9Q3G4"/>
<gene>
    <name evidence="1" type="ORF">LCGC14_1063550</name>
</gene>
<sequence length="62" mass="7302">MVQEVLKIAHELIRKHKALKIPALYSISKRKLQLPRRGLMKILKFMLNEKIIINGSQYTKET</sequence>
<protein>
    <submittedName>
        <fullName evidence="1">Uncharacterized protein</fullName>
    </submittedName>
</protein>
<accession>A0A0F9Q3G4</accession>
<proteinExistence type="predicted"/>